<dbReference type="InterPro" id="IPR043519">
    <property type="entry name" value="NT_sf"/>
</dbReference>
<dbReference type="Proteomes" id="UP000093898">
    <property type="component" value="Unassembled WGS sequence"/>
</dbReference>
<dbReference type="InterPro" id="IPR018821">
    <property type="entry name" value="DUF294_put_nucleoTrafse_sb-bd"/>
</dbReference>
<dbReference type="AlphaFoldDB" id="A0A1A3H873"/>
<protein>
    <recommendedName>
        <fullName evidence="5">Nucleotidyltransferase</fullName>
    </recommendedName>
</protein>
<accession>A0A1A3H873</accession>
<feature type="domain" description="Protein-PII uridylyltransferase N-terminal" evidence="1">
    <location>
        <begin position="36"/>
        <end position="154"/>
    </location>
</feature>
<comment type="caution">
    <text evidence="3">The sequence shown here is derived from an EMBL/GenBank/DDBJ whole genome shotgun (WGS) entry which is preliminary data.</text>
</comment>
<dbReference type="RefSeq" id="WP_064979932.1">
    <property type="nucleotide sequence ID" value="NZ_LZLC01000062.1"/>
</dbReference>
<gene>
    <name evidence="3" type="ORF">A5630_17265</name>
</gene>
<dbReference type="Pfam" id="PF10335">
    <property type="entry name" value="DUF294_C"/>
    <property type="match status" value="1"/>
</dbReference>
<dbReference type="SUPFAM" id="SSF81301">
    <property type="entry name" value="Nucleotidyltransferase"/>
    <property type="match status" value="1"/>
</dbReference>
<evidence type="ECO:0000259" key="2">
    <source>
        <dbReference type="Pfam" id="PF10335"/>
    </source>
</evidence>
<feature type="domain" description="DUF294" evidence="2">
    <location>
        <begin position="202"/>
        <end position="325"/>
    </location>
</feature>
<dbReference type="OrthoDB" id="9789996at2"/>
<dbReference type="InterPro" id="IPR005105">
    <property type="entry name" value="GlnD_Uridyltrans_N"/>
</dbReference>
<evidence type="ECO:0000313" key="4">
    <source>
        <dbReference type="Proteomes" id="UP000093898"/>
    </source>
</evidence>
<dbReference type="Pfam" id="PF03445">
    <property type="entry name" value="DUF294"/>
    <property type="match status" value="1"/>
</dbReference>
<evidence type="ECO:0008006" key="5">
    <source>
        <dbReference type="Google" id="ProtNLM"/>
    </source>
</evidence>
<evidence type="ECO:0000313" key="3">
    <source>
        <dbReference type="EMBL" id="OBJ44245.1"/>
    </source>
</evidence>
<organism evidence="3 4">
    <name type="scientific">Mycolicibacterium mucogenicum</name>
    <name type="common">Mycobacterium mucogenicum</name>
    <dbReference type="NCBI Taxonomy" id="56689"/>
    <lineage>
        <taxon>Bacteria</taxon>
        <taxon>Bacillati</taxon>
        <taxon>Actinomycetota</taxon>
        <taxon>Actinomycetes</taxon>
        <taxon>Mycobacteriales</taxon>
        <taxon>Mycobacteriaceae</taxon>
        <taxon>Mycolicibacterium</taxon>
    </lineage>
</organism>
<evidence type="ECO:0000259" key="1">
    <source>
        <dbReference type="Pfam" id="PF03445"/>
    </source>
</evidence>
<name>A0A1A3H873_MYCMU</name>
<proteinExistence type="predicted"/>
<dbReference type="STRING" id="56689.GCA_001291445_05379"/>
<dbReference type="GO" id="GO:0008773">
    <property type="term" value="F:[protein-PII] uridylyltransferase activity"/>
    <property type="evidence" value="ECO:0007669"/>
    <property type="project" value="InterPro"/>
</dbReference>
<sequence>MSPADLGVDAALAAILAAGGEDALRSGIEQGLQAVRAAARASVPAADVAAAWSQVLRSCVDAAVRLTPGPSWSWFVSGSVARGEAVAGSDVETLVVLADDTVRDEALAAAAQVHAVLERCGVRADANGVLASRPRFCRTTSAWSDGIAHWTSDPCADRGVVMTGVLADSRGVDPADDGVAEDLLRTQVVRAAVDNYPARQYLLQDATTFRAAFPSRLRMLANQSDAVDLKLAAIDPLVKIARWAGVSAGSTALSTPSRIDAAGAANVLDAEYVSTLRDCFAALVRFRWTSRAGGDQVVLSELPPQERAMLRSVAREVAGISRKLTYLASTSAFR</sequence>
<dbReference type="EMBL" id="LZLC01000062">
    <property type="protein sequence ID" value="OBJ44245.1"/>
    <property type="molecule type" value="Genomic_DNA"/>
</dbReference>
<reference evidence="3 4" key="1">
    <citation type="submission" date="2016-06" db="EMBL/GenBank/DDBJ databases">
        <authorList>
            <person name="Kjaerup R.B."/>
            <person name="Dalgaard T.S."/>
            <person name="Juul-Madsen H.R."/>
        </authorList>
    </citation>
    <scope>NUCLEOTIDE SEQUENCE [LARGE SCALE GENOMIC DNA]</scope>
    <source>
        <strain evidence="3 4">1127319.6</strain>
    </source>
</reference>